<dbReference type="EMBL" id="BAAAYR010000007">
    <property type="protein sequence ID" value="GAA3579582.1"/>
    <property type="molecule type" value="Genomic_DNA"/>
</dbReference>
<keyword evidence="3" id="KW-1185">Reference proteome</keyword>
<evidence type="ECO:0000313" key="2">
    <source>
        <dbReference type="EMBL" id="GAA3579582.1"/>
    </source>
</evidence>
<accession>A0ABP6Y9E4</accession>
<keyword evidence="1" id="KW-0812">Transmembrane</keyword>
<comment type="caution">
    <text evidence="2">The sequence shown here is derived from an EMBL/GenBank/DDBJ whole genome shotgun (WGS) entry which is preliminary data.</text>
</comment>
<protein>
    <recommendedName>
        <fullName evidence="4">Integral membrane protein</fullName>
    </recommendedName>
</protein>
<feature type="transmembrane region" description="Helical" evidence="1">
    <location>
        <begin position="134"/>
        <end position="158"/>
    </location>
</feature>
<evidence type="ECO:0000313" key="3">
    <source>
        <dbReference type="Proteomes" id="UP001500767"/>
    </source>
</evidence>
<evidence type="ECO:0008006" key="4">
    <source>
        <dbReference type="Google" id="ProtNLM"/>
    </source>
</evidence>
<name>A0ABP6Y9E4_9ACTN</name>
<proteinExistence type="predicted"/>
<keyword evidence="1" id="KW-1133">Transmembrane helix</keyword>
<organism evidence="2 3">
    <name type="scientific">Microlunatus spumicola</name>
    <dbReference type="NCBI Taxonomy" id="81499"/>
    <lineage>
        <taxon>Bacteria</taxon>
        <taxon>Bacillati</taxon>
        <taxon>Actinomycetota</taxon>
        <taxon>Actinomycetes</taxon>
        <taxon>Propionibacteriales</taxon>
        <taxon>Propionibacteriaceae</taxon>
        <taxon>Microlunatus</taxon>
    </lineage>
</organism>
<dbReference type="RefSeq" id="WP_204913016.1">
    <property type="nucleotide sequence ID" value="NZ_BAAAYR010000007.1"/>
</dbReference>
<feature type="transmembrane region" description="Helical" evidence="1">
    <location>
        <begin position="65"/>
        <end position="85"/>
    </location>
</feature>
<evidence type="ECO:0000256" key="1">
    <source>
        <dbReference type="SAM" id="Phobius"/>
    </source>
</evidence>
<gene>
    <name evidence="2" type="ORF">GCM10022197_41400</name>
</gene>
<keyword evidence="1" id="KW-0472">Membrane</keyword>
<reference evidence="3" key="1">
    <citation type="journal article" date="2019" name="Int. J. Syst. Evol. Microbiol.">
        <title>The Global Catalogue of Microorganisms (GCM) 10K type strain sequencing project: providing services to taxonomists for standard genome sequencing and annotation.</title>
        <authorList>
            <consortium name="The Broad Institute Genomics Platform"/>
            <consortium name="The Broad Institute Genome Sequencing Center for Infectious Disease"/>
            <person name="Wu L."/>
            <person name="Ma J."/>
        </authorList>
    </citation>
    <scope>NUCLEOTIDE SEQUENCE [LARGE SCALE GENOMIC DNA]</scope>
    <source>
        <strain evidence="3">JCM 16540</strain>
    </source>
</reference>
<dbReference type="Proteomes" id="UP001500767">
    <property type="component" value="Unassembled WGS sequence"/>
</dbReference>
<sequence length="159" mass="16484">MSAAPAGPAPDPAADAERLALVRVETRSELGLLHERVNALLAAEAFLTIAYTAAMSNGAPWGRTFAVVAAPLLAVLGLVLALAALPGVGTTVRIILAGTALQEQLYARLPGSGDARGGVAVRPSGVREQRRGLLFFRTVPVLFAVVWVVLLVLSLVLLS</sequence>